<name>A0A132ABW0_SARSC</name>
<evidence type="ECO:0000313" key="2">
    <source>
        <dbReference type="Proteomes" id="UP000616769"/>
    </source>
</evidence>
<organism evidence="1 2">
    <name type="scientific">Sarcoptes scabiei</name>
    <name type="common">Itch mite</name>
    <name type="synonym">Acarus scabiei</name>
    <dbReference type="NCBI Taxonomy" id="52283"/>
    <lineage>
        <taxon>Eukaryota</taxon>
        <taxon>Metazoa</taxon>
        <taxon>Ecdysozoa</taxon>
        <taxon>Arthropoda</taxon>
        <taxon>Chelicerata</taxon>
        <taxon>Arachnida</taxon>
        <taxon>Acari</taxon>
        <taxon>Acariformes</taxon>
        <taxon>Sarcoptiformes</taxon>
        <taxon>Astigmata</taxon>
        <taxon>Psoroptidia</taxon>
        <taxon>Sarcoptoidea</taxon>
        <taxon>Sarcoptidae</taxon>
        <taxon>Sarcoptinae</taxon>
        <taxon>Sarcoptes</taxon>
    </lineage>
</organism>
<dbReference type="EMBL" id="JXLN01012011">
    <property type="protein sequence ID" value="KPM07930.1"/>
    <property type="molecule type" value="Genomic_DNA"/>
</dbReference>
<gene>
    <name evidence="1" type="ORF">QR98_0064420</name>
</gene>
<dbReference type="VEuPathDB" id="VectorBase:SSCA004266"/>
<sequence>MQKKLLTDSQQFCCFLKNILDCETKLLLECDQEYATINSAEINQLKRGCVVWTMNRCELNKKIPEWVYIVSGTTSGIIIVGISVYLFFGSYRRVLWANMIRRPLDAEFVTNLLDRPDWRHKYFSGMLKNVYDVQGSLPRTISESSLEMRAMIWDHDRLFPPQKVSPEFYQNTPSVDANSFSPLNVSRDPYEHYYEWFAKNSFRPIEVDRGSGSVEGRIVGRKSAFLLSKLNEN</sequence>
<comment type="caution">
    <text evidence="1">The sequence shown here is derived from an EMBL/GenBank/DDBJ whole genome shotgun (WGS) entry which is preliminary data.</text>
</comment>
<evidence type="ECO:0000313" key="1">
    <source>
        <dbReference type="EMBL" id="KPM07930.1"/>
    </source>
</evidence>
<accession>A0A132ABW0</accession>
<proteinExistence type="predicted"/>
<protein>
    <submittedName>
        <fullName evidence="1">Uncharacterized protein</fullName>
    </submittedName>
</protein>
<dbReference type="AlphaFoldDB" id="A0A132ABW0"/>
<dbReference type="Proteomes" id="UP000616769">
    <property type="component" value="Unassembled WGS sequence"/>
</dbReference>
<reference evidence="1 2" key="1">
    <citation type="journal article" date="2015" name="Parasit. Vectors">
        <title>Draft genome of the scabies mite.</title>
        <authorList>
            <person name="Rider S.D.Jr."/>
            <person name="Morgan M.S."/>
            <person name="Arlian L.G."/>
        </authorList>
    </citation>
    <scope>NUCLEOTIDE SEQUENCE [LARGE SCALE GENOMIC DNA]</scope>
    <source>
        <strain evidence="1">Arlian Lab</strain>
    </source>
</reference>